<dbReference type="InterPro" id="IPR015815">
    <property type="entry name" value="HIBADH-related"/>
</dbReference>
<proteinExistence type="predicted"/>
<name>A0A1H8TC97_9GAMM</name>
<dbReference type="Gene3D" id="1.10.1040.10">
    <property type="entry name" value="N-(1-d-carboxylethyl)-l-norvaline Dehydrogenase, domain 2"/>
    <property type="match status" value="1"/>
</dbReference>
<evidence type="ECO:0000259" key="4">
    <source>
        <dbReference type="Pfam" id="PF03446"/>
    </source>
</evidence>
<evidence type="ECO:0000313" key="6">
    <source>
        <dbReference type="EMBL" id="SEO88710.1"/>
    </source>
</evidence>
<dbReference type="GO" id="GO:0051287">
    <property type="term" value="F:NAD binding"/>
    <property type="evidence" value="ECO:0007669"/>
    <property type="project" value="InterPro"/>
</dbReference>
<sequence length="294" mass="30560">MKVGVIGMGAMGTGMARNLHKAGLLEAVWNRSADKAEAIAGELGVVAASDPATLAGQCDVIVTCVSRDEDVLAVMDAMAPGLSAGKTVVDTSTIAVDTAKQAAARLATTGVAFLDAPVSGGKEGAQNGQLVFMIGGDPAVVERLRPAFEAMGKSATHMGDVGSGQATKAVNQIMCAGINQAVTEALAFGQASGLEMDKVIDVVSGGAAGNWFLQMRGPTMVKGTFEPGFKLALHHKDLTICRQMLDNMNVALPTVEMTLKHYDRLMAAGYGDEDISALYRDKRELFNGGNKKSL</sequence>
<dbReference type="PANTHER" id="PTHR43060">
    <property type="entry name" value="3-HYDROXYISOBUTYRATE DEHYDROGENASE-LIKE 1, MITOCHONDRIAL-RELATED"/>
    <property type="match status" value="1"/>
</dbReference>
<keyword evidence="7" id="KW-1185">Reference proteome</keyword>
<gene>
    <name evidence="6" type="ORF">SAMN04488052_10463</name>
</gene>
<dbReference type="InterPro" id="IPR036291">
    <property type="entry name" value="NAD(P)-bd_dom_sf"/>
</dbReference>
<evidence type="ECO:0000259" key="5">
    <source>
        <dbReference type="Pfam" id="PF14833"/>
    </source>
</evidence>
<dbReference type="InterPro" id="IPR029154">
    <property type="entry name" value="HIBADH-like_NADP-bd"/>
</dbReference>
<dbReference type="SUPFAM" id="SSF51735">
    <property type="entry name" value="NAD(P)-binding Rossmann-fold domains"/>
    <property type="match status" value="1"/>
</dbReference>
<dbReference type="Proteomes" id="UP000199657">
    <property type="component" value="Unassembled WGS sequence"/>
</dbReference>
<protein>
    <submittedName>
        <fullName evidence="6">3-hydroxyisobutyrate dehydrogenase</fullName>
    </submittedName>
</protein>
<dbReference type="InterPro" id="IPR008927">
    <property type="entry name" value="6-PGluconate_DH-like_C_sf"/>
</dbReference>
<reference evidence="6 7" key="1">
    <citation type="submission" date="2016-10" db="EMBL/GenBank/DDBJ databases">
        <authorList>
            <person name="de Groot N.N."/>
        </authorList>
    </citation>
    <scope>NUCLEOTIDE SEQUENCE [LARGE SCALE GENOMIC DNA]</scope>
    <source>
        <strain evidence="6 7">CGMCC 1.6291</strain>
    </source>
</reference>
<evidence type="ECO:0000256" key="1">
    <source>
        <dbReference type="ARBA" id="ARBA00023002"/>
    </source>
</evidence>
<dbReference type="Gene3D" id="3.40.50.720">
    <property type="entry name" value="NAD(P)-binding Rossmann-like Domain"/>
    <property type="match status" value="1"/>
</dbReference>
<evidence type="ECO:0000256" key="3">
    <source>
        <dbReference type="PIRSR" id="PIRSR000103-1"/>
    </source>
</evidence>
<dbReference type="Pfam" id="PF03446">
    <property type="entry name" value="NAD_binding_2"/>
    <property type="match status" value="1"/>
</dbReference>
<dbReference type="EMBL" id="FOEG01000004">
    <property type="protein sequence ID" value="SEO88710.1"/>
    <property type="molecule type" value="Genomic_DNA"/>
</dbReference>
<accession>A0A1H8TC97</accession>
<dbReference type="SUPFAM" id="SSF48179">
    <property type="entry name" value="6-phosphogluconate dehydrogenase C-terminal domain-like"/>
    <property type="match status" value="1"/>
</dbReference>
<dbReference type="PIRSF" id="PIRSF000103">
    <property type="entry name" value="HIBADH"/>
    <property type="match status" value="1"/>
</dbReference>
<evidence type="ECO:0000313" key="7">
    <source>
        <dbReference type="Proteomes" id="UP000199657"/>
    </source>
</evidence>
<evidence type="ECO:0000256" key="2">
    <source>
        <dbReference type="ARBA" id="ARBA00023027"/>
    </source>
</evidence>
<feature type="domain" description="6-phosphogluconate dehydrogenase NADP-binding" evidence="4">
    <location>
        <begin position="2"/>
        <end position="159"/>
    </location>
</feature>
<feature type="active site" evidence="3">
    <location>
        <position position="168"/>
    </location>
</feature>
<dbReference type="GO" id="GO:0016491">
    <property type="term" value="F:oxidoreductase activity"/>
    <property type="evidence" value="ECO:0007669"/>
    <property type="project" value="UniProtKB-KW"/>
</dbReference>
<keyword evidence="1" id="KW-0560">Oxidoreductase</keyword>
<dbReference type="AlphaFoldDB" id="A0A1H8TC97"/>
<dbReference type="GO" id="GO:0050661">
    <property type="term" value="F:NADP binding"/>
    <property type="evidence" value="ECO:0007669"/>
    <property type="project" value="InterPro"/>
</dbReference>
<dbReference type="InterPro" id="IPR013328">
    <property type="entry name" value="6PGD_dom2"/>
</dbReference>
<dbReference type="Pfam" id="PF14833">
    <property type="entry name" value="NAD_binding_11"/>
    <property type="match status" value="1"/>
</dbReference>
<keyword evidence="2" id="KW-0520">NAD</keyword>
<dbReference type="PANTHER" id="PTHR43060:SF15">
    <property type="entry name" value="3-HYDROXYISOBUTYRATE DEHYDROGENASE-LIKE 1, MITOCHONDRIAL-RELATED"/>
    <property type="match status" value="1"/>
</dbReference>
<dbReference type="InterPro" id="IPR006115">
    <property type="entry name" value="6PGDH_NADP-bd"/>
</dbReference>
<organism evidence="6 7">
    <name type="scientific">Aquisalimonas asiatica</name>
    <dbReference type="NCBI Taxonomy" id="406100"/>
    <lineage>
        <taxon>Bacteria</taxon>
        <taxon>Pseudomonadati</taxon>
        <taxon>Pseudomonadota</taxon>
        <taxon>Gammaproteobacteria</taxon>
        <taxon>Chromatiales</taxon>
        <taxon>Ectothiorhodospiraceae</taxon>
        <taxon>Aquisalimonas</taxon>
    </lineage>
</organism>
<feature type="domain" description="3-hydroxyisobutyrate dehydrogenase-like NAD-binding" evidence="5">
    <location>
        <begin position="162"/>
        <end position="280"/>
    </location>
</feature>
<dbReference type="STRING" id="406100.SAMN04488052_10463"/>